<reference evidence="5 8" key="2">
    <citation type="submission" date="2023-11" db="EMBL/GenBank/DDBJ databases">
        <title>MicrobeMod: A computational toolkit for identifying prokaryotic methylation and restriction-modification with nanopore sequencing.</title>
        <authorList>
            <person name="Crits-Christoph A."/>
            <person name="Kang S.C."/>
            <person name="Lee H."/>
            <person name="Ostrov N."/>
        </authorList>
    </citation>
    <scope>NUCLEOTIDE SEQUENCE [LARGE SCALE GENOMIC DNA]</scope>
    <source>
        <strain evidence="5 8">ATCC BAA-571</strain>
    </source>
</reference>
<proteinExistence type="predicted"/>
<gene>
    <name evidence="6" type="ORF">SAMN05216575_108111</name>
    <name evidence="5" type="ORF">SIM71_23875</name>
</gene>
<feature type="signal peptide" evidence="3">
    <location>
        <begin position="1"/>
        <end position="23"/>
    </location>
</feature>
<dbReference type="AlphaFoldDB" id="A0A1G7LHM0"/>
<evidence type="ECO:0000313" key="7">
    <source>
        <dbReference type="Proteomes" id="UP000182413"/>
    </source>
</evidence>
<evidence type="ECO:0000256" key="2">
    <source>
        <dbReference type="ARBA" id="ARBA00023239"/>
    </source>
</evidence>
<evidence type="ECO:0000313" key="6">
    <source>
        <dbReference type="EMBL" id="SDF48500.1"/>
    </source>
</evidence>
<dbReference type="Proteomes" id="UP001278050">
    <property type="component" value="Unassembled WGS sequence"/>
</dbReference>
<dbReference type="InterPro" id="IPR008397">
    <property type="entry name" value="Alginate_lyase_dom"/>
</dbReference>
<keyword evidence="8" id="KW-1185">Reference proteome</keyword>
<evidence type="ECO:0000256" key="1">
    <source>
        <dbReference type="ARBA" id="ARBA00022729"/>
    </source>
</evidence>
<name>A0A1G7LHM0_9GAMM</name>
<dbReference type="Gene3D" id="1.50.10.100">
    <property type="entry name" value="Chondroitin AC/alginate lyase"/>
    <property type="match status" value="1"/>
</dbReference>
<dbReference type="GO" id="GO:0016829">
    <property type="term" value="F:lyase activity"/>
    <property type="evidence" value="ECO:0007669"/>
    <property type="project" value="UniProtKB-KW"/>
</dbReference>
<evidence type="ECO:0000256" key="3">
    <source>
        <dbReference type="SAM" id="SignalP"/>
    </source>
</evidence>
<dbReference type="Proteomes" id="UP000182413">
    <property type="component" value="Unassembled WGS sequence"/>
</dbReference>
<evidence type="ECO:0000259" key="4">
    <source>
        <dbReference type="Pfam" id="PF05426"/>
    </source>
</evidence>
<evidence type="ECO:0000313" key="5">
    <source>
        <dbReference type="EMBL" id="MDX5995114.1"/>
    </source>
</evidence>
<dbReference type="GO" id="GO:0042597">
    <property type="term" value="C:periplasmic space"/>
    <property type="evidence" value="ECO:0007669"/>
    <property type="project" value="InterPro"/>
</dbReference>
<reference evidence="6 7" key="1">
    <citation type="submission" date="2016-10" db="EMBL/GenBank/DDBJ databases">
        <authorList>
            <person name="de Groot N.N."/>
        </authorList>
    </citation>
    <scope>NUCLEOTIDE SEQUENCE [LARGE SCALE GENOMIC DNA]</scope>
    <source>
        <strain evidence="6 7">JCM 10630</strain>
    </source>
</reference>
<dbReference type="InterPro" id="IPR008929">
    <property type="entry name" value="Chondroitin_lyas"/>
</dbReference>
<protein>
    <submittedName>
        <fullName evidence="6">Poly(Beta-D-mannuronate) lyase</fullName>
    </submittedName>
    <submittedName>
        <fullName evidence="5">Polysaccharide lyase</fullName>
    </submittedName>
</protein>
<sequence>MSVRISPSRLTAMLVLLAGPVSASATQSIWSNHTPNIAAQMTADYRHESCPKKPPAAYTGHLQLDSKYDQSDASKSRLVARQSKDTERIRQQVKQYIGGLVKATQVFQRTSKANEATTALACLNQWLDAWASKSALLSDDASKTGVASRKWALAAIASTLLKVQALSDERYQLSAVQARWLGQLSAKVMAEYEPRRYDSGIYFNNHDYWAAWAVAATAMLLDDDRALAWADVALRRAFTQLTPGKGDYQYLPLEVARGRLAADYSQYALVPLMLLVEAAEHNGRPLTEQEREKLAGLANFAARAVLEPKALAELTERQSEVGPHKMVWVLPFLTRYPQHQWAARLYQAHGKAINHYSQVGGDLKPLYPQLN</sequence>
<keyword evidence="1 3" id="KW-0732">Signal</keyword>
<dbReference type="RefSeq" id="WP_074681379.1">
    <property type="nucleotide sequence ID" value="NZ_CBCSET010000005.1"/>
</dbReference>
<dbReference type="NCBIfam" id="NF001469">
    <property type="entry name" value="PRK00325.1-4"/>
    <property type="match status" value="1"/>
</dbReference>
<dbReference type="Pfam" id="PF05426">
    <property type="entry name" value="Alginate_lyase"/>
    <property type="match status" value="1"/>
</dbReference>
<feature type="domain" description="Alginate lyase" evidence="4">
    <location>
        <begin position="64"/>
        <end position="310"/>
    </location>
</feature>
<feature type="chain" id="PRO_5010314388" evidence="3">
    <location>
        <begin position="24"/>
        <end position="371"/>
    </location>
</feature>
<accession>A0A1G7LHM0</accession>
<evidence type="ECO:0000313" key="8">
    <source>
        <dbReference type="Proteomes" id="UP001278050"/>
    </source>
</evidence>
<organism evidence="6 7">
    <name type="scientific">Ectopseudomonas alcaliphila</name>
    <dbReference type="NCBI Taxonomy" id="101564"/>
    <lineage>
        <taxon>Bacteria</taxon>
        <taxon>Pseudomonadati</taxon>
        <taxon>Pseudomonadota</taxon>
        <taxon>Gammaproteobacteria</taxon>
        <taxon>Pseudomonadales</taxon>
        <taxon>Pseudomonadaceae</taxon>
        <taxon>Ectopseudomonas</taxon>
    </lineage>
</organism>
<dbReference type="EMBL" id="FNAE01000008">
    <property type="protein sequence ID" value="SDF48500.1"/>
    <property type="molecule type" value="Genomic_DNA"/>
</dbReference>
<keyword evidence="2 6" id="KW-0456">Lyase</keyword>
<dbReference type="EMBL" id="JAWXXP010000001">
    <property type="protein sequence ID" value="MDX5995114.1"/>
    <property type="molecule type" value="Genomic_DNA"/>
</dbReference>
<dbReference type="SUPFAM" id="SSF48230">
    <property type="entry name" value="Chondroitin AC/alginate lyase"/>
    <property type="match status" value="1"/>
</dbReference>